<gene>
    <name evidence="1" type="ORF">RRG08_060686</name>
</gene>
<evidence type="ECO:0000313" key="1">
    <source>
        <dbReference type="EMBL" id="KAK3755711.1"/>
    </source>
</evidence>
<evidence type="ECO:0008006" key="3">
    <source>
        <dbReference type="Google" id="ProtNLM"/>
    </source>
</evidence>
<comment type="caution">
    <text evidence="1">The sequence shown here is derived from an EMBL/GenBank/DDBJ whole genome shotgun (WGS) entry which is preliminary data.</text>
</comment>
<dbReference type="PANTHER" id="PTHR23274">
    <property type="entry name" value="DNA HELICASE-RELATED"/>
    <property type="match status" value="1"/>
</dbReference>
<dbReference type="GO" id="GO:0006260">
    <property type="term" value="P:DNA replication"/>
    <property type="evidence" value="ECO:0007669"/>
    <property type="project" value="TreeGrafter"/>
</dbReference>
<dbReference type="GO" id="GO:0005657">
    <property type="term" value="C:replication fork"/>
    <property type="evidence" value="ECO:0007669"/>
    <property type="project" value="TreeGrafter"/>
</dbReference>
<dbReference type="PANTHER" id="PTHR23274:SF48">
    <property type="entry name" value="ATP-DEPENDENT DNA HELICASE"/>
    <property type="match status" value="1"/>
</dbReference>
<organism evidence="1 2">
    <name type="scientific">Elysia crispata</name>
    <name type="common">lettuce slug</name>
    <dbReference type="NCBI Taxonomy" id="231223"/>
    <lineage>
        <taxon>Eukaryota</taxon>
        <taxon>Metazoa</taxon>
        <taxon>Spiralia</taxon>
        <taxon>Lophotrochozoa</taxon>
        <taxon>Mollusca</taxon>
        <taxon>Gastropoda</taxon>
        <taxon>Heterobranchia</taxon>
        <taxon>Euthyneura</taxon>
        <taxon>Panpulmonata</taxon>
        <taxon>Sacoglossa</taxon>
        <taxon>Placobranchoidea</taxon>
        <taxon>Plakobranchidae</taxon>
        <taxon>Elysia</taxon>
    </lineage>
</organism>
<reference evidence="1" key="1">
    <citation type="journal article" date="2023" name="G3 (Bethesda)">
        <title>A reference genome for the long-term kleptoplast-retaining sea slug Elysia crispata morphotype clarki.</title>
        <authorList>
            <person name="Eastman K.E."/>
            <person name="Pendleton A.L."/>
            <person name="Shaikh M.A."/>
            <person name="Suttiyut T."/>
            <person name="Ogas R."/>
            <person name="Tomko P."/>
            <person name="Gavelis G."/>
            <person name="Widhalm J.R."/>
            <person name="Wisecaver J.H."/>
        </authorList>
    </citation>
    <scope>NUCLEOTIDE SEQUENCE</scope>
    <source>
        <strain evidence="1">ECLA1</strain>
    </source>
</reference>
<dbReference type="Proteomes" id="UP001283361">
    <property type="component" value="Unassembled WGS sequence"/>
</dbReference>
<dbReference type="SUPFAM" id="SSF52540">
    <property type="entry name" value="P-loop containing nucleoside triphosphate hydrolases"/>
    <property type="match status" value="1"/>
</dbReference>
<proteinExistence type="predicted"/>
<dbReference type="EMBL" id="JAWDGP010005591">
    <property type="protein sequence ID" value="KAK3755711.1"/>
    <property type="molecule type" value="Genomic_DNA"/>
</dbReference>
<keyword evidence="2" id="KW-1185">Reference proteome</keyword>
<evidence type="ECO:0000313" key="2">
    <source>
        <dbReference type="Proteomes" id="UP001283361"/>
    </source>
</evidence>
<dbReference type="InterPro" id="IPR027417">
    <property type="entry name" value="P-loop_NTPase"/>
</dbReference>
<dbReference type="AlphaFoldDB" id="A0AAE0YSV7"/>
<sequence length="116" mass="13173">MHHTFLQQKYSRSGNSCRAYKREIHLVPRIPLQLSDTTCSFKFQRRQLPLKGCFAMTINKAQGQTLHSIGLDLQQPGFSHGMLYGALSRSGKRDNIAYLCSPQSSITKNVVYKEVL</sequence>
<name>A0AAE0YSV7_9GAST</name>
<protein>
    <recommendedName>
        <fullName evidence="3">ATP-dependent DNA helicase</fullName>
    </recommendedName>
</protein>
<accession>A0AAE0YSV7</accession>